<protein>
    <submittedName>
        <fullName evidence="1">Uncharacterized protein</fullName>
    </submittedName>
</protein>
<geneLocation type="plasmid" evidence="2">
    <name>pNDAS01</name>
</geneLocation>
<proteinExistence type="predicted"/>
<dbReference type="GeneID" id="91487875"/>
<name>D7B831_NOCDD</name>
<evidence type="ECO:0000313" key="1">
    <source>
        <dbReference type="EMBL" id="ADH70339.1"/>
    </source>
</evidence>
<reference evidence="1 2" key="1">
    <citation type="journal article" date="2010" name="Stand. Genomic Sci.">
        <title>Complete genome sequence of Nocardiopsis dassonvillei type strain (IMRU 509).</title>
        <authorList>
            <person name="Sun H."/>
            <person name="Lapidus A."/>
            <person name="Nolan M."/>
            <person name="Lucas S."/>
            <person name="Del Rio T.G."/>
            <person name="Tice H."/>
            <person name="Cheng J.F."/>
            <person name="Tapia R."/>
            <person name="Han C."/>
            <person name="Goodwin L."/>
            <person name="Pitluck S."/>
            <person name="Pagani I."/>
            <person name="Ivanova N."/>
            <person name="Mavromatis K."/>
            <person name="Mikhailova N."/>
            <person name="Pati A."/>
            <person name="Chen A."/>
            <person name="Palaniappan K."/>
            <person name="Land M."/>
            <person name="Hauser L."/>
            <person name="Chang Y.J."/>
            <person name="Jeffries C.D."/>
            <person name="Djao O.D."/>
            <person name="Rohde M."/>
            <person name="Sikorski J."/>
            <person name="Goker M."/>
            <person name="Woyke T."/>
            <person name="Bristow J."/>
            <person name="Eisen J.A."/>
            <person name="Markowitz V."/>
            <person name="Hugenholtz P."/>
            <person name="Kyrpides N.C."/>
            <person name="Klenk H.P."/>
        </authorList>
    </citation>
    <scope>NUCLEOTIDE SEQUENCE [LARGE SCALE GENOMIC DNA]</scope>
    <source>
        <strain evidence="2">ATCC 23218 / DSM 43111 / CIP 107115 / JCM 7437 / KCTC 9190 / NBRC 14626 / NCTC 10488 / NRRL B-5397 / IMRU 509</strain>
        <plasmid evidence="2">Chromosome 2</plasmid>
    </source>
</reference>
<gene>
    <name evidence="1" type="ordered locus">Ndas_4957</name>
</gene>
<dbReference type="RefSeq" id="WP_013155946.1">
    <property type="nucleotide sequence ID" value="NC_014211.1"/>
</dbReference>
<sequence length="47" mass="5023">MSANGVHLDIARLVGHSGTAATELVHREELRPVITEGAHIMGDLFAE</sequence>
<organism evidence="1 2">
    <name type="scientific">Nocardiopsis dassonvillei (strain ATCC 23218 / DSM 43111 / CIP 107115 / JCM 7437 / KCTC 9190 / NBRC 14626 / NCTC 10488 / NRRL B-5397 / IMRU 509)</name>
    <name type="common">Actinomadura dassonvillei</name>
    <dbReference type="NCBI Taxonomy" id="446468"/>
    <lineage>
        <taxon>Bacteria</taxon>
        <taxon>Bacillati</taxon>
        <taxon>Actinomycetota</taxon>
        <taxon>Actinomycetes</taxon>
        <taxon>Streptosporangiales</taxon>
        <taxon>Nocardiopsidaceae</taxon>
        <taxon>Nocardiopsis</taxon>
    </lineage>
</organism>
<dbReference type="AlphaFoldDB" id="D7B831"/>
<keyword evidence="2" id="KW-1185">Reference proteome</keyword>
<dbReference type="EMBL" id="CP002041">
    <property type="protein sequence ID" value="ADH70339.1"/>
    <property type="molecule type" value="Genomic_DNA"/>
</dbReference>
<dbReference type="HOGENOM" id="CLU_204711_0_0_11"/>
<dbReference type="KEGG" id="nda:Ndas_4957"/>
<accession>D7B831</accession>
<evidence type="ECO:0000313" key="2">
    <source>
        <dbReference type="Proteomes" id="UP000002219"/>
    </source>
</evidence>
<dbReference type="Proteomes" id="UP000002219">
    <property type="component" value="Chromosome 2"/>
</dbReference>